<keyword evidence="5" id="KW-0456">Lyase</keyword>
<dbReference type="Gene3D" id="3.90.1150.10">
    <property type="entry name" value="Aspartate Aminotransferase, domain 1"/>
    <property type="match status" value="1"/>
</dbReference>
<sequence>MDFSSDNSFGVHPSILAAIAGANGGSVPSYGGDELTARVNRRFCEIFETEVTVFLVPTGTAANVLSVATFCSPIGSVFAHDEAHLTIEEGGAAEFYTGGAKVIPIKGANGQIDPATLMDQLAEGDAYGSRTMVPMVLSLTQPTECGTLYPPDAIAALVEIARARNMAVHMDGARFANAVVALGCSPADLTWRLGVDVLSFGATKNGAMSVEAVVLFEAGRADEMDRRRLRAGHLLSKTRFMAAQLDAYLRDDLWLEMAAHANAMAARLSLALAALPNVSLAWPTQANEVFAVMPNGLCAHLEDRGARFHSWSRRGLAGAAGGPPGAGEDLRRMICSFETSEASVEVFVNIARGFNG</sequence>
<dbReference type="PANTHER" id="PTHR48097:SF5">
    <property type="entry name" value="LOW SPECIFICITY L-THREONINE ALDOLASE"/>
    <property type="match status" value="1"/>
</dbReference>
<keyword evidence="3" id="KW-0663">Pyridoxal phosphate</keyword>
<dbReference type="Pfam" id="PF01212">
    <property type="entry name" value="Beta_elim_lyase"/>
    <property type="match status" value="1"/>
</dbReference>
<dbReference type="EMBL" id="UOEM01000102">
    <property type="protein sequence ID" value="VAW17228.1"/>
    <property type="molecule type" value="Genomic_DNA"/>
</dbReference>
<organism evidence="5">
    <name type="scientific">hydrothermal vent metagenome</name>
    <dbReference type="NCBI Taxonomy" id="652676"/>
    <lineage>
        <taxon>unclassified sequences</taxon>
        <taxon>metagenomes</taxon>
        <taxon>ecological metagenomes</taxon>
    </lineage>
</organism>
<dbReference type="GO" id="GO:0006567">
    <property type="term" value="P:L-threonine catabolic process"/>
    <property type="evidence" value="ECO:0007669"/>
    <property type="project" value="InterPro"/>
</dbReference>
<dbReference type="AlphaFoldDB" id="A0A3B0TH09"/>
<dbReference type="PANTHER" id="PTHR48097">
    <property type="entry name" value="L-THREONINE ALDOLASE-RELATED"/>
    <property type="match status" value="1"/>
</dbReference>
<dbReference type="SUPFAM" id="SSF53383">
    <property type="entry name" value="PLP-dependent transferases"/>
    <property type="match status" value="1"/>
</dbReference>
<accession>A0A3B0TH09</accession>
<gene>
    <name evidence="5" type="ORF">MNBD_ALPHA09-1252</name>
</gene>
<comment type="cofactor">
    <cofactor evidence="1">
        <name>pyridoxal 5'-phosphate</name>
        <dbReference type="ChEBI" id="CHEBI:597326"/>
    </cofactor>
</comment>
<comment type="similarity">
    <text evidence="2">Belongs to the threonine aldolase family.</text>
</comment>
<dbReference type="InterPro" id="IPR015424">
    <property type="entry name" value="PyrdxlP-dep_Trfase"/>
</dbReference>
<dbReference type="EC" id="4.1.2.48" evidence="5"/>
<dbReference type="InterPro" id="IPR015422">
    <property type="entry name" value="PyrdxlP-dep_Trfase_small"/>
</dbReference>
<dbReference type="GO" id="GO:0004793">
    <property type="term" value="F:threonine aldolase activity"/>
    <property type="evidence" value="ECO:0007669"/>
    <property type="project" value="InterPro"/>
</dbReference>
<evidence type="ECO:0000259" key="4">
    <source>
        <dbReference type="Pfam" id="PF01212"/>
    </source>
</evidence>
<name>A0A3B0TH09_9ZZZZ</name>
<protein>
    <submittedName>
        <fullName evidence="5">Low-specificity L-threonine aldolase</fullName>
        <ecNumber evidence="5">4.1.2.48</ecNumber>
    </submittedName>
</protein>
<reference evidence="5" key="1">
    <citation type="submission" date="2018-06" db="EMBL/GenBank/DDBJ databases">
        <authorList>
            <person name="Zhirakovskaya E."/>
        </authorList>
    </citation>
    <scope>NUCLEOTIDE SEQUENCE</scope>
</reference>
<evidence type="ECO:0000256" key="1">
    <source>
        <dbReference type="ARBA" id="ARBA00001933"/>
    </source>
</evidence>
<evidence type="ECO:0000256" key="3">
    <source>
        <dbReference type="ARBA" id="ARBA00022898"/>
    </source>
</evidence>
<proteinExistence type="inferred from homology"/>
<evidence type="ECO:0000313" key="5">
    <source>
        <dbReference type="EMBL" id="VAW17228.1"/>
    </source>
</evidence>
<dbReference type="Gene3D" id="3.40.640.10">
    <property type="entry name" value="Type I PLP-dependent aspartate aminotransferase-like (Major domain)"/>
    <property type="match status" value="1"/>
</dbReference>
<evidence type="ECO:0000256" key="2">
    <source>
        <dbReference type="ARBA" id="ARBA00006966"/>
    </source>
</evidence>
<dbReference type="InterPro" id="IPR015421">
    <property type="entry name" value="PyrdxlP-dep_Trfase_major"/>
</dbReference>
<feature type="domain" description="Aromatic amino acid beta-eliminating lyase/threonine aldolase" evidence="4">
    <location>
        <begin position="2"/>
        <end position="291"/>
    </location>
</feature>
<dbReference type="InterPro" id="IPR026273">
    <property type="entry name" value="Low_specificity_L-TA_bact"/>
</dbReference>
<dbReference type="InterPro" id="IPR001597">
    <property type="entry name" value="ArAA_b-elim_lyase/Thr_aldolase"/>
</dbReference>
<dbReference type="PIRSF" id="PIRSF038940">
    <property type="entry name" value="Low_specificity_LTA"/>
    <property type="match status" value="1"/>
</dbReference>